<dbReference type="GO" id="GO:0003723">
    <property type="term" value="F:RNA binding"/>
    <property type="evidence" value="ECO:0007669"/>
    <property type="project" value="TreeGrafter"/>
</dbReference>
<dbReference type="NCBIfam" id="TIGR00458">
    <property type="entry name" value="aspS_nondisc"/>
    <property type="match status" value="1"/>
</dbReference>
<dbReference type="EC" id="6.1.1.12" evidence="3"/>
<dbReference type="Gene3D" id="3.30.930.10">
    <property type="entry name" value="Bira Bifunctional Protein, Domain 2"/>
    <property type="match status" value="1"/>
</dbReference>
<dbReference type="HAMAP" id="MF_02075">
    <property type="entry name" value="Asp_tRNA_synth_type2"/>
    <property type="match status" value="1"/>
</dbReference>
<accession>A0A9P9JF25</accession>
<evidence type="ECO:0000256" key="8">
    <source>
        <dbReference type="ARBA" id="ARBA00022917"/>
    </source>
</evidence>
<dbReference type="InterPro" id="IPR006195">
    <property type="entry name" value="aa-tRNA-synth_II"/>
</dbReference>
<keyword evidence="6" id="KW-0547">Nucleotide-binding</keyword>
<evidence type="ECO:0000256" key="6">
    <source>
        <dbReference type="ARBA" id="ARBA00022741"/>
    </source>
</evidence>
<evidence type="ECO:0000256" key="9">
    <source>
        <dbReference type="ARBA" id="ARBA00023146"/>
    </source>
</evidence>
<comment type="similarity">
    <text evidence="2">Belongs to the class-II aminoacyl-tRNA synthetase family. Type 2 subfamily.</text>
</comment>
<keyword evidence="15" id="KW-1185">Reference proteome</keyword>
<dbReference type="PANTHER" id="PTHR43450:SF1">
    <property type="entry name" value="ASPARTATE--TRNA LIGASE, CYTOPLASMIC"/>
    <property type="match status" value="1"/>
</dbReference>
<feature type="compositionally biased region" description="Basic and acidic residues" evidence="12">
    <location>
        <begin position="41"/>
        <end position="62"/>
    </location>
</feature>
<organism evidence="14 15">
    <name type="scientific">Dactylonectria estremocensis</name>
    <dbReference type="NCBI Taxonomy" id="1079267"/>
    <lineage>
        <taxon>Eukaryota</taxon>
        <taxon>Fungi</taxon>
        <taxon>Dikarya</taxon>
        <taxon>Ascomycota</taxon>
        <taxon>Pezizomycotina</taxon>
        <taxon>Sordariomycetes</taxon>
        <taxon>Hypocreomycetidae</taxon>
        <taxon>Hypocreales</taxon>
        <taxon>Nectriaceae</taxon>
        <taxon>Dactylonectria</taxon>
    </lineage>
</organism>
<comment type="catalytic activity">
    <reaction evidence="10">
        <text>tRNA(Asp) + L-aspartate + ATP = L-aspartyl-tRNA(Asp) + AMP + diphosphate</text>
        <dbReference type="Rhea" id="RHEA:19649"/>
        <dbReference type="Rhea" id="RHEA-COMP:9660"/>
        <dbReference type="Rhea" id="RHEA-COMP:9678"/>
        <dbReference type="ChEBI" id="CHEBI:29991"/>
        <dbReference type="ChEBI" id="CHEBI:30616"/>
        <dbReference type="ChEBI" id="CHEBI:33019"/>
        <dbReference type="ChEBI" id="CHEBI:78442"/>
        <dbReference type="ChEBI" id="CHEBI:78516"/>
        <dbReference type="ChEBI" id="CHEBI:456215"/>
        <dbReference type="EC" id="6.1.1.12"/>
    </reaction>
</comment>
<dbReference type="PROSITE" id="PS50862">
    <property type="entry name" value="AA_TRNA_LIGASE_II"/>
    <property type="match status" value="1"/>
</dbReference>
<evidence type="ECO:0000256" key="3">
    <source>
        <dbReference type="ARBA" id="ARBA00012841"/>
    </source>
</evidence>
<dbReference type="Proteomes" id="UP000717696">
    <property type="component" value="Unassembled WGS sequence"/>
</dbReference>
<dbReference type="OrthoDB" id="372395at2759"/>
<evidence type="ECO:0000256" key="2">
    <source>
        <dbReference type="ARBA" id="ARBA00005312"/>
    </source>
</evidence>
<dbReference type="AlphaFoldDB" id="A0A9P9JF25"/>
<dbReference type="GO" id="GO:0005829">
    <property type="term" value="C:cytosol"/>
    <property type="evidence" value="ECO:0007669"/>
    <property type="project" value="TreeGrafter"/>
</dbReference>
<comment type="subcellular location">
    <subcellularLocation>
        <location evidence="1">Cytoplasm</location>
    </subcellularLocation>
</comment>
<keyword evidence="7" id="KW-0067">ATP-binding</keyword>
<dbReference type="GO" id="GO:0017101">
    <property type="term" value="C:aminoacyl-tRNA synthetase multienzyme complex"/>
    <property type="evidence" value="ECO:0007669"/>
    <property type="project" value="TreeGrafter"/>
</dbReference>
<evidence type="ECO:0000256" key="7">
    <source>
        <dbReference type="ARBA" id="ARBA00022840"/>
    </source>
</evidence>
<dbReference type="EMBL" id="JAGMUU010000003">
    <property type="protein sequence ID" value="KAH7158115.1"/>
    <property type="molecule type" value="Genomic_DNA"/>
</dbReference>
<feature type="compositionally biased region" description="Low complexity" evidence="12">
    <location>
        <begin position="19"/>
        <end position="30"/>
    </location>
</feature>
<dbReference type="GO" id="GO:0004815">
    <property type="term" value="F:aspartate-tRNA ligase activity"/>
    <property type="evidence" value="ECO:0007669"/>
    <property type="project" value="UniProtKB-EC"/>
</dbReference>
<dbReference type="InterPro" id="IPR004523">
    <property type="entry name" value="Asp-tRNA_synthase_2"/>
</dbReference>
<name>A0A9P9JF25_9HYPO</name>
<dbReference type="InterPro" id="IPR004364">
    <property type="entry name" value="Aa-tRNA-synt_II"/>
</dbReference>
<dbReference type="SUPFAM" id="SSF50249">
    <property type="entry name" value="Nucleic acid-binding proteins"/>
    <property type="match status" value="1"/>
</dbReference>
<dbReference type="InterPro" id="IPR012340">
    <property type="entry name" value="NA-bd_OB-fold"/>
</dbReference>
<dbReference type="PRINTS" id="PR01042">
    <property type="entry name" value="TRNASYNTHASP"/>
</dbReference>
<dbReference type="Pfam" id="PF00152">
    <property type="entry name" value="tRNA-synt_2"/>
    <property type="match status" value="1"/>
</dbReference>
<gene>
    <name evidence="14" type="ORF">B0J13DRAFT_188961</name>
</gene>
<dbReference type="GO" id="GO:0005524">
    <property type="term" value="F:ATP binding"/>
    <property type="evidence" value="ECO:0007669"/>
    <property type="project" value="UniProtKB-KW"/>
</dbReference>
<dbReference type="Gene3D" id="2.40.50.140">
    <property type="entry name" value="Nucleic acid-binding proteins"/>
    <property type="match status" value="1"/>
</dbReference>
<evidence type="ECO:0000256" key="1">
    <source>
        <dbReference type="ARBA" id="ARBA00004496"/>
    </source>
</evidence>
<dbReference type="InterPro" id="IPR045864">
    <property type="entry name" value="aa-tRNA-synth_II/BPL/LPL"/>
</dbReference>
<proteinExistence type="inferred from homology"/>
<feature type="domain" description="Aminoacyl-transfer RNA synthetases class-II family profile" evidence="13">
    <location>
        <begin position="272"/>
        <end position="585"/>
    </location>
</feature>
<evidence type="ECO:0000256" key="4">
    <source>
        <dbReference type="ARBA" id="ARBA00022490"/>
    </source>
</evidence>
<keyword evidence="4" id="KW-0963">Cytoplasm</keyword>
<evidence type="ECO:0000256" key="11">
    <source>
        <dbReference type="ARBA" id="ARBA00070516"/>
    </source>
</evidence>
<protein>
    <recommendedName>
        <fullName evidence="11">Probable aspartate--tRNA ligase, cytoplasmic</fullName>
        <ecNumber evidence="3">6.1.1.12</ecNumber>
    </recommendedName>
</protein>
<dbReference type="SUPFAM" id="SSF55681">
    <property type="entry name" value="Class II aaRS and biotin synthetases"/>
    <property type="match status" value="1"/>
</dbReference>
<dbReference type="CDD" id="cd00776">
    <property type="entry name" value="AsxRS_core"/>
    <property type="match status" value="1"/>
</dbReference>
<dbReference type="PANTHER" id="PTHR43450">
    <property type="entry name" value="ASPARTYL-TRNA SYNTHETASE"/>
    <property type="match status" value="1"/>
</dbReference>
<sequence length="585" mass="64395">MADAPTDAAAPANPPPVEMAPDAGAEAAEGGEAGPSKKALKKAEAKAKKEAEKARRAAEHQAKQAAAKAAAGNTEDLAKDNYGDSTPSTKVDAERVQLKKIGEDLLGKTIKVRAWIQNSRMQGAKMAFVELREERNWAIQGVVAANPEGTPVSKQMVKWIGALNLESYVLIEARVEKPLEPVKSVRVSDYELHITKCYCIAAGPEVLGMGLVVANKAVTNFDDEDAGNPVEDIKGGVENLSVDNIPSASMATHLNNPVMHKRAPVQQAIADVRMATRKLFAEYLEAKDFVQFEPPCLIAAASEGGSNVFGLPYFDKQAYLAQSPQFYKQIEIAGGRKRVFCIGPVFRAENSNTPRHMTEFTGLDLEMEIEDHYHEVLHMLEGVLLFIFRGLKERCAEQIALIRTIYPSEDFLLPEEGKEVVRMTFAEGQALLRAEGPEEYRNVSDDEDMSTPQEKALGALVREKYNTDFYVLDKFPASARPFYALEDPENPKVTNAYDFFMRGQEILSGGQRIHVPEVLEARIRTKGIDPTSQGIKEYVDIFRSAGVPPHGGGGIGLDRVVAWFLNLPSVHLTSYYPRTPKRLLP</sequence>
<evidence type="ECO:0000313" key="14">
    <source>
        <dbReference type="EMBL" id="KAH7158115.1"/>
    </source>
</evidence>
<keyword evidence="5" id="KW-0436">Ligase</keyword>
<evidence type="ECO:0000256" key="5">
    <source>
        <dbReference type="ARBA" id="ARBA00022598"/>
    </source>
</evidence>
<evidence type="ECO:0000256" key="10">
    <source>
        <dbReference type="ARBA" id="ARBA00047904"/>
    </source>
</evidence>
<feature type="compositionally biased region" description="Low complexity" evidence="12">
    <location>
        <begin position="1"/>
        <end position="11"/>
    </location>
</feature>
<evidence type="ECO:0000256" key="12">
    <source>
        <dbReference type="SAM" id="MobiDB-lite"/>
    </source>
</evidence>
<reference evidence="14" key="1">
    <citation type="journal article" date="2021" name="Nat. Commun.">
        <title>Genetic determinants of endophytism in the Arabidopsis root mycobiome.</title>
        <authorList>
            <person name="Mesny F."/>
            <person name="Miyauchi S."/>
            <person name="Thiergart T."/>
            <person name="Pickel B."/>
            <person name="Atanasova L."/>
            <person name="Karlsson M."/>
            <person name="Huettel B."/>
            <person name="Barry K.W."/>
            <person name="Haridas S."/>
            <person name="Chen C."/>
            <person name="Bauer D."/>
            <person name="Andreopoulos W."/>
            <person name="Pangilinan J."/>
            <person name="LaButti K."/>
            <person name="Riley R."/>
            <person name="Lipzen A."/>
            <person name="Clum A."/>
            <person name="Drula E."/>
            <person name="Henrissat B."/>
            <person name="Kohler A."/>
            <person name="Grigoriev I.V."/>
            <person name="Martin F.M."/>
            <person name="Hacquard S."/>
        </authorList>
    </citation>
    <scope>NUCLEOTIDE SEQUENCE</scope>
    <source>
        <strain evidence="14">MPI-CAGE-AT-0021</strain>
    </source>
</reference>
<comment type="caution">
    <text evidence="14">The sequence shown here is derived from an EMBL/GenBank/DDBJ whole genome shotgun (WGS) entry which is preliminary data.</text>
</comment>
<keyword evidence="8" id="KW-0648">Protein biosynthesis</keyword>
<feature type="region of interest" description="Disordered" evidence="12">
    <location>
        <begin position="1"/>
        <end position="90"/>
    </location>
</feature>
<evidence type="ECO:0000259" key="13">
    <source>
        <dbReference type="PROSITE" id="PS50862"/>
    </source>
</evidence>
<dbReference type="FunFam" id="3.30.930.10:FF:000038">
    <property type="entry name" value="Aspartate--tRNA ligase"/>
    <property type="match status" value="1"/>
</dbReference>
<dbReference type="CDD" id="cd04320">
    <property type="entry name" value="AspRS_cyto_N"/>
    <property type="match status" value="1"/>
</dbReference>
<dbReference type="InterPro" id="IPR002312">
    <property type="entry name" value="Asp/Asn-tRNA-synth_IIb"/>
</dbReference>
<evidence type="ECO:0000313" key="15">
    <source>
        <dbReference type="Proteomes" id="UP000717696"/>
    </source>
</evidence>
<dbReference type="GO" id="GO:0006422">
    <property type="term" value="P:aspartyl-tRNA aminoacylation"/>
    <property type="evidence" value="ECO:0007669"/>
    <property type="project" value="InterPro"/>
</dbReference>
<keyword evidence="9" id="KW-0030">Aminoacyl-tRNA synthetase</keyword>